<feature type="transmembrane region" description="Helical" evidence="1">
    <location>
        <begin position="408"/>
        <end position="432"/>
    </location>
</feature>
<sequence>MPAAGGRAELRLGAGGPASFRGRIEVRTPTRVLQGPVETVARNGDVVRLALPRGGTGGRPAQVCVISEQAAPVVLRGTPGTPALRLVGREPQTWLSQLGTMLGRSAEAKGQPLYALGGWGPALLGIAAIGLAIGLAVRALADERWRPRRRTWAAVALVGLLHAWTWAALLPVFQVPDEVSHYQYVAYVADHGELPEGRLDAPPWGSPGQERATALLHTTSVQFHPALKPPWTAAEGRRIRDEVGRAGSDVPDVHTNATDQPPLYYLSVAPAALGGGDALDQLARIRLLSGLWMAVAALGAVALVRQLAPARPRWALIAGLGVALFPLLGFLAGGVTPDVAMAALSLWAFAAAARCWRRPTPGAVALAAALLALAVLTKLTALALVPGVLAIVIGALVRQWRSGERATVRAAATTGVVAAAVPAVAYAAAALASGRSLIPGVLGDAVEGRSAGAATGGDLLGSLNSTWQLFLPRLPFLADEHPGEPIWSVWADGLVGRFGVLDYGFPAPVRAFAAALALVVLAVALRGLRRLAGDGGWRSLAARHGPLLLGAALTTIALALIIGRIDYHSRLTGGPAFQQARYLLPALPVAVLVVVAALRGIGRRALPVVGVAAVSTVGLWAAAAWAITVTRYFG</sequence>
<name>H0E5S9_9ACTN</name>
<keyword evidence="1" id="KW-0812">Transmembrane</keyword>
<dbReference type="InterPro" id="IPR018674">
    <property type="entry name" value="DUF2142_membrane"/>
</dbReference>
<keyword evidence="3" id="KW-1185">Reference proteome</keyword>
<accession>H0E5S9</accession>
<keyword evidence="1" id="KW-1133">Transmembrane helix</keyword>
<protein>
    <submittedName>
        <fullName evidence="2">Putative membrane protein</fullName>
    </submittedName>
</protein>
<dbReference type="AlphaFoldDB" id="H0E5S9"/>
<evidence type="ECO:0000256" key="1">
    <source>
        <dbReference type="SAM" id="Phobius"/>
    </source>
</evidence>
<evidence type="ECO:0000313" key="2">
    <source>
        <dbReference type="EMBL" id="EHN10980.1"/>
    </source>
</evidence>
<gene>
    <name evidence="2" type="ORF">PAI11_21780</name>
</gene>
<feature type="transmembrane region" description="Helical" evidence="1">
    <location>
        <begin position="152"/>
        <end position="173"/>
    </location>
</feature>
<evidence type="ECO:0000313" key="3">
    <source>
        <dbReference type="Proteomes" id="UP000005143"/>
    </source>
</evidence>
<keyword evidence="1" id="KW-0472">Membrane</keyword>
<feature type="transmembrane region" description="Helical" evidence="1">
    <location>
        <begin position="540"/>
        <end position="562"/>
    </location>
</feature>
<feature type="transmembrane region" description="Helical" evidence="1">
    <location>
        <begin position="291"/>
        <end position="308"/>
    </location>
</feature>
<organism evidence="2 3">
    <name type="scientific">Patulibacter medicamentivorans</name>
    <dbReference type="NCBI Taxonomy" id="1097667"/>
    <lineage>
        <taxon>Bacteria</taxon>
        <taxon>Bacillati</taxon>
        <taxon>Actinomycetota</taxon>
        <taxon>Thermoleophilia</taxon>
        <taxon>Solirubrobacterales</taxon>
        <taxon>Patulibacteraceae</taxon>
        <taxon>Patulibacter</taxon>
    </lineage>
</organism>
<feature type="transmembrane region" description="Helical" evidence="1">
    <location>
        <begin position="582"/>
        <end position="601"/>
    </location>
</feature>
<feature type="transmembrane region" description="Helical" evidence="1">
    <location>
        <begin position="119"/>
        <end position="140"/>
    </location>
</feature>
<feature type="transmembrane region" description="Helical" evidence="1">
    <location>
        <begin position="363"/>
        <end position="396"/>
    </location>
</feature>
<feature type="transmembrane region" description="Helical" evidence="1">
    <location>
        <begin position="608"/>
        <end position="628"/>
    </location>
</feature>
<dbReference type="Proteomes" id="UP000005143">
    <property type="component" value="Unassembled WGS sequence"/>
</dbReference>
<dbReference type="Pfam" id="PF09913">
    <property type="entry name" value="DUF2142"/>
    <property type="match status" value="1"/>
</dbReference>
<comment type="caution">
    <text evidence="2">The sequence shown here is derived from an EMBL/GenBank/DDBJ whole genome shotgun (WGS) entry which is preliminary data.</text>
</comment>
<feature type="transmembrane region" description="Helical" evidence="1">
    <location>
        <begin position="509"/>
        <end position="528"/>
    </location>
</feature>
<feature type="transmembrane region" description="Helical" evidence="1">
    <location>
        <begin position="314"/>
        <end position="332"/>
    </location>
</feature>
<reference evidence="2 3" key="1">
    <citation type="journal article" date="2013" name="Biodegradation">
        <title>Quantitative proteomic analysis of ibuprofen-degrading Patulibacter sp. strain I11.</title>
        <authorList>
            <person name="Almeida B."/>
            <person name="Kjeldal H."/>
            <person name="Lolas I."/>
            <person name="Knudsen A.D."/>
            <person name="Carvalho G."/>
            <person name="Nielsen K.L."/>
            <person name="Barreto Crespo M.T."/>
            <person name="Stensballe A."/>
            <person name="Nielsen J.L."/>
        </authorList>
    </citation>
    <scope>NUCLEOTIDE SEQUENCE [LARGE SCALE GENOMIC DNA]</scope>
    <source>
        <strain evidence="2 3">I11</strain>
    </source>
</reference>
<dbReference type="EMBL" id="AGUD01000193">
    <property type="protein sequence ID" value="EHN10980.1"/>
    <property type="molecule type" value="Genomic_DNA"/>
</dbReference>
<proteinExistence type="predicted"/>